<reference evidence="2 3" key="1">
    <citation type="journal article" date="2019" name="Emerg. Microbes Infect.">
        <title>Comprehensive subspecies identification of 175 nontuberculous mycobacteria species based on 7547 genomic profiles.</title>
        <authorList>
            <person name="Matsumoto Y."/>
            <person name="Kinjo T."/>
            <person name="Motooka D."/>
            <person name="Nabeya D."/>
            <person name="Jung N."/>
            <person name="Uechi K."/>
            <person name="Horii T."/>
            <person name="Iida T."/>
            <person name="Fujita J."/>
            <person name="Nakamura S."/>
        </authorList>
    </citation>
    <scope>NUCLEOTIDE SEQUENCE [LARGE SCALE GENOMIC DNA]</scope>
    <source>
        <strain evidence="2 3">JCM 30275</strain>
    </source>
</reference>
<feature type="transmembrane region" description="Helical" evidence="1">
    <location>
        <begin position="34"/>
        <end position="58"/>
    </location>
</feature>
<name>A0A6N4W791_9MYCO</name>
<dbReference type="Proteomes" id="UP000467249">
    <property type="component" value="Chromosome"/>
</dbReference>
<feature type="transmembrane region" description="Helical" evidence="1">
    <location>
        <begin position="70"/>
        <end position="94"/>
    </location>
</feature>
<dbReference type="KEGG" id="many:MANY_31870"/>
<evidence type="ECO:0000313" key="2">
    <source>
        <dbReference type="EMBL" id="BBZ77850.1"/>
    </source>
</evidence>
<dbReference type="EMBL" id="AP022620">
    <property type="protein sequence ID" value="BBZ77850.1"/>
    <property type="molecule type" value="Genomic_DNA"/>
</dbReference>
<dbReference type="AlphaFoldDB" id="A0A6N4W791"/>
<sequence>MGYPGYPPPPGYPAYPGYPAPAPQRSTADLTVSIVIMVFTILMGAVAVFFGIFSLAFLDYCPPATCSAEGAATAVMTALGVAAVVGLAGVVVTIVQLARRKRAWPFAAGTFGLCVLVLVFGAVGYSAAVGA</sequence>
<evidence type="ECO:0000313" key="3">
    <source>
        <dbReference type="Proteomes" id="UP000467249"/>
    </source>
</evidence>
<accession>A0A6N4W791</accession>
<evidence type="ECO:0000256" key="1">
    <source>
        <dbReference type="SAM" id="Phobius"/>
    </source>
</evidence>
<keyword evidence="1" id="KW-1133">Transmembrane helix</keyword>
<gene>
    <name evidence="2" type="ORF">MANY_31870</name>
</gene>
<dbReference type="RefSeq" id="WP_163805102.1">
    <property type="nucleotide sequence ID" value="NZ_AP022620.1"/>
</dbReference>
<keyword evidence="1" id="KW-0812">Transmembrane</keyword>
<keyword evidence="1" id="KW-0472">Membrane</keyword>
<keyword evidence="3" id="KW-1185">Reference proteome</keyword>
<protein>
    <submittedName>
        <fullName evidence="2">Uncharacterized protein</fullName>
    </submittedName>
</protein>
<feature type="transmembrane region" description="Helical" evidence="1">
    <location>
        <begin position="106"/>
        <end position="128"/>
    </location>
</feature>
<organism evidence="2 3">
    <name type="scientific">Mycolicibacterium anyangense</name>
    <dbReference type="NCBI Taxonomy" id="1431246"/>
    <lineage>
        <taxon>Bacteria</taxon>
        <taxon>Bacillati</taxon>
        <taxon>Actinomycetota</taxon>
        <taxon>Actinomycetes</taxon>
        <taxon>Mycobacteriales</taxon>
        <taxon>Mycobacteriaceae</taxon>
        <taxon>Mycolicibacterium</taxon>
    </lineage>
</organism>
<proteinExistence type="predicted"/>